<evidence type="ECO:0000259" key="2">
    <source>
        <dbReference type="Pfam" id="PF13443"/>
    </source>
</evidence>
<dbReference type="RefSeq" id="WP_067384140.1">
    <property type="nucleotide sequence ID" value="NZ_BDQI01000039.1"/>
</dbReference>
<evidence type="ECO:0000256" key="1">
    <source>
        <dbReference type="SAM" id="MobiDB-lite"/>
    </source>
</evidence>
<sequence>MKWSLRLAAAQRDIWKSSQLQSMLADAGLMISAGKMSNLWSGQPVTIRLDDLDVICEVLGCEPNDLLVPEPEKARAQRPTSAPAPVAVAGERPRMERRSGRTEPPL</sequence>
<keyword evidence="4" id="KW-1185">Reference proteome</keyword>
<feature type="region of interest" description="Disordered" evidence="1">
    <location>
        <begin position="70"/>
        <end position="106"/>
    </location>
</feature>
<dbReference type="Proteomes" id="UP000217446">
    <property type="component" value="Unassembled WGS sequence"/>
</dbReference>
<dbReference type="STRING" id="1963.AQJ27_47060"/>
<reference evidence="4" key="1">
    <citation type="submission" date="2017-05" db="EMBL/GenBank/DDBJ databases">
        <title>Streptomyces olivochromogenes NBRC 3561 whole genome shotgun sequence.</title>
        <authorList>
            <person name="Dohra H."/>
            <person name="Kodani S."/>
        </authorList>
    </citation>
    <scope>NUCLEOTIDE SEQUENCE [LARGE SCALE GENOMIC DNA]</scope>
    <source>
        <strain evidence="4">NBRC 3561</strain>
    </source>
</reference>
<organism evidence="3 4">
    <name type="scientific">Streptomyces olivochromogenes</name>
    <dbReference type="NCBI Taxonomy" id="1963"/>
    <lineage>
        <taxon>Bacteria</taxon>
        <taxon>Bacillati</taxon>
        <taxon>Actinomycetota</taxon>
        <taxon>Actinomycetes</taxon>
        <taxon>Kitasatosporales</taxon>
        <taxon>Streptomycetaceae</taxon>
        <taxon>Streptomyces</taxon>
    </lineage>
</organism>
<dbReference type="EMBL" id="BDQI01000039">
    <property type="protein sequence ID" value="GAX57734.1"/>
    <property type="molecule type" value="Genomic_DNA"/>
</dbReference>
<accession>A0A250VUE2</accession>
<dbReference type="Pfam" id="PF13443">
    <property type="entry name" value="HTH_26"/>
    <property type="match status" value="1"/>
</dbReference>
<feature type="domain" description="HTH cro/C1-type" evidence="2">
    <location>
        <begin position="8"/>
        <end position="72"/>
    </location>
</feature>
<evidence type="ECO:0000313" key="4">
    <source>
        <dbReference type="Proteomes" id="UP000217446"/>
    </source>
</evidence>
<name>A0A250VUE2_STROL</name>
<dbReference type="AlphaFoldDB" id="A0A250VUE2"/>
<dbReference type="InterPro" id="IPR001387">
    <property type="entry name" value="Cro/C1-type_HTH"/>
</dbReference>
<gene>
    <name evidence="3" type="ORF">SO3561_09304</name>
</gene>
<evidence type="ECO:0000313" key="3">
    <source>
        <dbReference type="EMBL" id="GAX57734.1"/>
    </source>
</evidence>
<comment type="caution">
    <text evidence="3">The sequence shown here is derived from an EMBL/GenBank/DDBJ whole genome shotgun (WGS) entry which is preliminary data.</text>
</comment>
<feature type="compositionally biased region" description="Basic and acidic residues" evidence="1">
    <location>
        <begin position="91"/>
        <end position="106"/>
    </location>
</feature>
<proteinExistence type="predicted"/>
<protein>
    <recommendedName>
        <fullName evidence="2">HTH cro/C1-type domain-containing protein</fullName>
    </recommendedName>
</protein>